<sequence>MTDLLWRQAVSGTPMETIQVWRQLHYHSQIVLISIHIESYRNQKQVIRTSTKQGLNAASSRHTAETNRQQ</sequence>
<protein>
    <submittedName>
        <fullName evidence="2">Uncharacterized protein</fullName>
    </submittedName>
</protein>
<organism evidence="2">
    <name type="scientific">Arundo donax</name>
    <name type="common">Giant reed</name>
    <name type="synonym">Donax arundinaceus</name>
    <dbReference type="NCBI Taxonomy" id="35708"/>
    <lineage>
        <taxon>Eukaryota</taxon>
        <taxon>Viridiplantae</taxon>
        <taxon>Streptophyta</taxon>
        <taxon>Embryophyta</taxon>
        <taxon>Tracheophyta</taxon>
        <taxon>Spermatophyta</taxon>
        <taxon>Magnoliopsida</taxon>
        <taxon>Liliopsida</taxon>
        <taxon>Poales</taxon>
        <taxon>Poaceae</taxon>
        <taxon>PACMAD clade</taxon>
        <taxon>Arundinoideae</taxon>
        <taxon>Arundineae</taxon>
        <taxon>Arundo</taxon>
    </lineage>
</organism>
<accession>A0A0A9EZB2</accession>
<feature type="region of interest" description="Disordered" evidence="1">
    <location>
        <begin position="51"/>
        <end position="70"/>
    </location>
</feature>
<evidence type="ECO:0000256" key="1">
    <source>
        <dbReference type="SAM" id="MobiDB-lite"/>
    </source>
</evidence>
<reference evidence="2" key="1">
    <citation type="submission" date="2014-09" db="EMBL/GenBank/DDBJ databases">
        <authorList>
            <person name="Magalhaes I.L.F."/>
            <person name="Oliveira U."/>
            <person name="Santos F.R."/>
            <person name="Vidigal T.H.D.A."/>
            <person name="Brescovit A.D."/>
            <person name="Santos A.J."/>
        </authorList>
    </citation>
    <scope>NUCLEOTIDE SEQUENCE</scope>
    <source>
        <tissue evidence="2">Shoot tissue taken approximately 20 cm above the soil surface</tissue>
    </source>
</reference>
<name>A0A0A9EZB2_ARUDO</name>
<evidence type="ECO:0000313" key="2">
    <source>
        <dbReference type="EMBL" id="JAE03211.1"/>
    </source>
</evidence>
<dbReference type="EMBL" id="GBRH01194685">
    <property type="protein sequence ID" value="JAE03211.1"/>
    <property type="molecule type" value="Transcribed_RNA"/>
</dbReference>
<reference evidence="2" key="2">
    <citation type="journal article" date="2015" name="Data Brief">
        <title>Shoot transcriptome of the giant reed, Arundo donax.</title>
        <authorList>
            <person name="Barrero R.A."/>
            <person name="Guerrero F.D."/>
            <person name="Moolhuijzen P."/>
            <person name="Goolsby J.A."/>
            <person name="Tidwell J."/>
            <person name="Bellgard S.E."/>
            <person name="Bellgard M.I."/>
        </authorList>
    </citation>
    <scope>NUCLEOTIDE SEQUENCE</scope>
    <source>
        <tissue evidence="2">Shoot tissue taken approximately 20 cm above the soil surface</tissue>
    </source>
</reference>
<dbReference type="AlphaFoldDB" id="A0A0A9EZB2"/>
<proteinExistence type="predicted"/>